<evidence type="ECO:0000256" key="4">
    <source>
        <dbReference type="ARBA" id="ARBA00022989"/>
    </source>
</evidence>
<dbReference type="Proteomes" id="UP000612893">
    <property type="component" value="Unassembled WGS sequence"/>
</dbReference>
<keyword evidence="4 6" id="KW-1133">Transmembrane helix</keyword>
<keyword evidence="2" id="KW-1003">Cell membrane</keyword>
<evidence type="ECO:0000313" key="8">
    <source>
        <dbReference type="Proteomes" id="UP000612893"/>
    </source>
</evidence>
<keyword evidence="5 6" id="KW-0472">Membrane</keyword>
<comment type="caution">
    <text evidence="7">The sequence shown here is derived from an EMBL/GenBank/DDBJ whole genome shotgun (WGS) entry which is preliminary data.</text>
</comment>
<dbReference type="GO" id="GO:0005886">
    <property type="term" value="C:plasma membrane"/>
    <property type="evidence" value="ECO:0007669"/>
    <property type="project" value="UniProtKB-SubCell"/>
</dbReference>
<evidence type="ECO:0000256" key="6">
    <source>
        <dbReference type="SAM" id="Phobius"/>
    </source>
</evidence>
<organism evidence="7 8">
    <name type="scientific">Candidatus Nephthysia bennettiae</name>
    <dbReference type="NCBI Taxonomy" id="3127016"/>
    <lineage>
        <taxon>Bacteria</taxon>
        <taxon>Bacillati</taxon>
        <taxon>Candidatus Dormiibacterota</taxon>
        <taxon>Candidatus Dormibacteria</taxon>
        <taxon>Candidatus Dormibacterales</taxon>
        <taxon>Candidatus Dormibacteraceae</taxon>
        <taxon>Candidatus Nephthysia</taxon>
    </lineage>
</organism>
<feature type="transmembrane region" description="Helical" evidence="6">
    <location>
        <begin position="146"/>
        <end position="168"/>
    </location>
</feature>
<evidence type="ECO:0000256" key="1">
    <source>
        <dbReference type="ARBA" id="ARBA00004651"/>
    </source>
</evidence>
<sequence length="270" mass="29627">MFLSSAPGPEVVGWPFDPTVYAGLVALFLGHAWLARGRDVPKIRTLYFGLGILCLWVALETPIDTISDHYLDSVHMVQHVLLGMIAPPLLLLGLNDPMAAWLVRIPGLRQLTAPIPAQLCAGAVMVGWHIPAFYDATLQSETIHVFEHLTFIAGGVLFWWPVISATSRQSRQPLSPGSRLLYLFLGTLPQDGVALALQFSRTTFYEFYTQAPRLIPGLDPVTDQTIAGVVLQLFGKSSFLVAGLVIFFRWFAREMGGDRETAAPVAAREG</sequence>
<reference evidence="7" key="1">
    <citation type="submission" date="2020-10" db="EMBL/GenBank/DDBJ databases">
        <title>Ca. Dormibacterota MAGs.</title>
        <authorList>
            <person name="Montgomery K."/>
        </authorList>
    </citation>
    <scope>NUCLEOTIDE SEQUENCE [LARGE SCALE GENOMIC DNA]</scope>
    <source>
        <strain evidence="7">SC8812_S17_10</strain>
    </source>
</reference>
<feature type="transmembrane region" description="Helical" evidence="6">
    <location>
        <begin position="180"/>
        <end position="199"/>
    </location>
</feature>
<name>A0A934N6G2_9BACT</name>
<keyword evidence="3 6" id="KW-0812">Transmembrane</keyword>
<protein>
    <submittedName>
        <fullName evidence="7">Cytochrome c oxidase assembly protein</fullName>
    </submittedName>
</protein>
<dbReference type="AlphaFoldDB" id="A0A934N6G2"/>
<dbReference type="EMBL" id="JAEKNR010000067">
    <property type="protein sequence ID" value="MBJ7597561.1"/>
    <property type="molecule type" value="Genomic_DNA"/>
</dbReference>
<keyword evidence="8" id="KW-1185">Reference proteome</keyword>
<gene>
    <name evidence="7" type="ORF">JF922_05685</name>
</gene>
<evidence type="ECO:0000256" key="3">
    <source>
        <dbReference type="ARBA" id="ARBA00022692"/>
    </source>
</evidence>
<evidence type="ECO:0000256" key="2">
    <source>
        <dbReference type="ARBA" id="ARBA00022475"/>
    </source>
</evidence>
<dbReference type="InterPro" id="IPR019108">
    <property type="entry name" value="Caa3_assmbl_CtaG-rel"/>
</dbReference>
<dbReference type="Pfam" id="PF09678">
    <property type="entry name" value="Caa3_CtaG"/>
    <property type="match status" value="1"/>
</dbReference>
<feature type="transmembrane region" description="Helical" evidence="6">
    <location>
        <begin position="75"/>
        <end position="94"/>
    </location>
</feature>
<proteinExistence type="predicted"/>
<evidence type="ECO:0000313" key="7">
    <source>
        <dbReference type="EMBL" id="MBJ7597561.1"/>
    </source>
</evidence>
<feature type="transmembrane region" description="Helical" evidence="6">
    <location>
        <begin position="46"/>
        <end position="63"/>
    </location>
</feature>
<feature type="transmembrane region" description="Helical" evidence="6">
    <location>
        <begin position="226"/>
        <end position="251"/>
    </location>
</feature>
<feature type="transmembrane region" description="Helical" evidence="6">
    <location>
        <begin position="115"/>
        <end position="134"/>
    </location>
</feature>
<evidence type="ECO:0000256" key="5">
    <source>
        <dbReference type="ARBA" id="ARBA00023136"/>
    </source>
</evidence>
<feature type="transmembrane region" description="Helical" evidence="6">
    <location>
        <begin position="12"/>
        <end position="34"/>
    </location>
</feature>
<comment type="subcellular location">
    <subcellularLocation>
        <location evidence="1">Cell membrane</location>
        <topology evidence="1">Multi-pass membrane protein</topology>
    </subcellularLocation>
</comment>
<accession>A0A934N6G2</accession>